<keyword evidence="5" id="KW-0520">NAD</keyword>
<keyword evidence="8" id="KW-1185">Reference proteome</keyword>
<evidence type="ECO:0000259" key="6">
    <source>
        <dbReference type="Pfam" id="PF07992"/>
    </source>
</evidence>
<dbReference type="InterPro" id="IPR045024">
    <property type="entry name" value="NDH-2"/>
</dbReference>
<gene>
    <name evidence="7" type="ORF">B5M42_10600</name>
</gene>
<keyword evidence="4" id="KW-0560">Oxidoreductase</keyword>
<evidence type="ECO:0000256" key="3">
    <source>
        <dbReference type="ARBA" id="ARBA00022827"/>
    </source>
</evidence>
<evidence type="ECO:0000313" key="7">
    <source>
        <dbReference type="EMBL" id="TFE87999.1"/>
    </source>
</evidence>
<name>A0A4Y8Q2C3_9BACL</name>
<dbReference type="Gene3D" id="3.50.50.100">
    <property type="match status" value="1"/>
</dbReference>
<dbReference type="PANTHER" id="PTHR43706">
    <property type="entry name" value="NADH DEHYDROGENASE"/>
    <property type="match status" value="1"/>
</dbReference>
<evidence type="ECO:0000256" key="4">
    <source>
        <dbReference type="ARBA" id="ARBA00023002"/>
    </source>
</evidence>
<reference evidence="7 8" key="1">
    <citation type="submission" date="2017-03" db="EMBL/GenBank/DDBJ databases">
        <title>Isolation of Levoglucosan Utilizing Bacteria.</title>
        <authorList>
            <person name="Arya A.S."/>
        </authorList>
    </citation>
    <scope>NUCLEOTIDE SEQUENCE [LARGE SCALE GENOMIC DNA]</scope>
    <source>
        <strain evidence="7 8">MEC069</strain>
    </source>
</reference>
<comment type="similarity">
    <text evidence="1">Belongs to the NADH dehydrogenase family.</text>
</comment>
<dbReference type="EMBL" id="MYFO01000011">
    <property type="protein sequence ID" value="TFE87999.1"/>
    <property type="molecule type" value="Genomic_DNA"/>
</dbReference>
<evidence type="ECO:0000256" key="2">
    <source>
        <dbReference type="ARBA" id="ARBA00022630"/>
    </source>
</evidence>
<feature type="domain" description="FAD/NAD(P)-binding" evidence="6">
    <location>
        <begin position="99"/>
        <end position="402"/>
    </location>
</feature>
<keyword evidence="2" id="KW-0285">Flavoprotein</keyword>
<dbReference type="InterPro" id="IPR036188">
    <property type="entry name" value="FAD/NAD-bd_sf"/>
</dbReference>
<proteinExistence type="inferred from homology"/>
<dbReference type="Pfam" id="PF07992">
    <property type="entry name" value="Pyr_redox_2"/>
    <property type="match status" value="1"/>
</dbReference>
<dbReference type="Proteomes" id="UP000298246">
    <property type="component" value="Unassembled WGS sequence"/>
</dbReference>
<dbReference type="PRINTS" id="PR00368">
    <property type="entry name" value="FADPNR"/>
</dbReference>
<organism evidence="7 8">
    <name type="scientific">Paenibacillus athensensis</name>
    <dbReference type="NCBI Taxonomy" id="1967502"/>
    <lineage>
        <taxon>Bacteria</taxon>
        <taxon>Bacillati</taxon>
        <taxon>Bacillota</taxon>
        <taxon>Bacilli</taxon>
        <taxon>Bacillales</taxon>
        <taxon>Paenibacillaceae</taxon>
        <taxon>Paenibacillus</taxon>
    </lineage>
</organism>
<evidence type="ECO:0000256" key="5">
    <source>
        <dbReference type="ARBA" id="ARBA00023027"/>
    </source>
</evidence>
<dbReference type="SUPFAM" id="SSF51905">
    <property type="entry name" value="FAD/NAD(P)-binding domain"/>
    <property type="match status" value="1"/>
</dbReference>
<dbReference type="OrthoDB" id="2641866at2"/>
<dbReference type="PANTHER" id="PTHR43706:SF45">
    <property type="entry name" value="NADH DEHYDROGENASE-LIKE PROTEIN RV1812C"/>
    <property type="match status" value="1"/>
</dbReference>
<protein>
    <recommendedName>
        <fullName evidence="6">FAD/NAD(P)-binding domain-containing protein</fullName>
    </recommendedName>
</protein>
<comment type="caution">
    <text evidence="7">The sequence shown here is derived from an EMBL/GenBank/DDBJ whole genome shotgun (WGS) entry which is preliminary data.</text>
</comment>
<evidence type="ECO:0000313" key="8">
    <source>
        <dbReference type="Proteomes" id="UP000298246"/>
    </source>
</evidence>
<sequence>MSGRRCAAGPQRRPLRADWRVALAACRGRACVMCSFDNISNSASIYARLGRLSRKRHNCGGPAAAFAVTNRAGVSSHRHINRKGLEHMSTEAGRATQEHIVVIGGGYAGLHVVHALRKQKGSAVRITLVDKMTSHLRKVMLFKKAVGDAELRIPFSAYFDEAVKVLQAELTAVDSAARVVELRRPDGSVQRLAYDRLALCLGSTVVAAEPEQGGVSLVDEASAARIRELLEQQLDAAARAPGEAEQRALLSVTVAGGGITGIETACELAHALRSRAGQLGIEPGRVTVTLVNASPRLMPDAPPKVGRRLGQELAALGVAVRHNSKAVRAEAERLVLASGETLASALCVWTLGARPSALAARLGLPVTPGGKLLVDAQYRVHGEERVYAIGDNAHIVDPATGRADGMTCKEAGPQAGRLAQIMLADAQGRSGPEHRGYATVFCISLGPERALVWMRKLGVDLLIGGKAGLSIRLKTWDMASLVDSKLK</sequence>
<dbReference type="AlphaFoldDB" id="A0A4Y8Q2C3"/>
<accession>A0A4Y8Q2C3</accession>
<dbReference type="InterPro" id="IPR023753">
    <property type="entry name" value="FAD/NAD-binding_dom"/>
</dbReference>
<evidence type="ECO:0000256" key="1">
    <source>
        <dbReference type="ARBA" id="ARBA00005272"/>
    </source>
</evidence>
<keyword evidence="3" id="KW-0274">FAD</keyword>
<dbReference type="GO" id="GO:0003954">
    <property type="term" value="F:NADH dehydrogenase activity"/>
    <property type="evidence" value="ECO:0007669"/>
    <property type="project" value="InterPro"/>
</dbReference>